<accession>A0A8X6YG34</accession>
<keyword evidence="2" id="KW-1185">Reference proteome</keyword>
<protein>
    <submittedName>
        <fullName evidence="1">Uncharacterized protein</fullName>
    </submittedName>
</protein>
<dbReference type="EMBL" id="BMAV01018210">
    <property type="protein sequence ID" value="GFY70381.1"/>
    <property type="molecule type" value="Genomic_DNA"/>
</dbReference>
<organism evidence="1 2">
    <name type="scientific">Trichonephila inaurata madagascariensis</name>
    <dbReference type="NCBI Taxonomy" id="2747483"/>
    <lineage>
        <taxon>Eukaryota</taxon>
        <taxon>Metazoa</taxon>
        <taxon>Ecdysozoa</taxon>
        <taxon>Arthropoda</taxon>
        <taxon>Chelicerata</taxon>
        <taxon>Arachnida</taxon>
        <taxon>Araneae</taxon>
        <taxon>Araneomorphae</taxon>
        <taxon>Entelegynae</taxon>
        <taxon>Araneoidea</taxon>
        <taxon>Nephilidae</taxon>
        <taxon>Trichonephila</taxon>
        <taxon>Trichonephila inaurata</taxon>
    </lineage>
</organism>
<name>A0A8X6YG34_9ARAC</name>
<comment type="caution">
    <text evidence="1">The sequence shown here is derived from an EMBL/GenBank/DDBJ whole genome shotgun (WGS) entry which is preliminary data.</text>
</comment>
<reference evidence="1" key="1">
    <citation type="submission" date="2020-08" db="EMBL/GenBank/DDBJ databases">
        <title>Multicomponent nature underlies the extraordinary mechanical properties of spider dragline silk.</title>
        <authorList>
            <person name="Kono N."/>
            <person name="Nakamura H."/>
            <person name="Mori M."/>
            <person name="Yoshida Y."/>
            <person name="Ohtoshi R."/>
            <person name="Malay A.D."/>
            <person name="Moran D.A.P."/>
            <person name="Tomita M."/>
            <person name="Numata K."/>
            <person name="Arakawa K."/>
        </authorList>
    </citation>
    <scope>NUCLEOTIDE SEQUENCE</scope>
</reference>
<proteinExistence type="predicted"/>
<gene>
    <name evidence="1" type="ORF">TNIN_385941</name>
</gene>
<dbReference type="AlphaFoldDB" id="A0A8X6YG34"/>
<sequence>MDVETSTVLRGTAKAALTRTINFIEKDDQTFNKNDTCNKLEKLELIYTEFDKANAALPIESSEMEEFEEKYYETKTKLQKVCIAEFQHLRPYYRKEKKKLSTFRSGTGAEAFVSKWEHFTQLNQPRIKPVE</sequence>
<evidence type="ECO:0000313" key="1">
    <source>
        <dbReference type="EMBL" id="GFY70381.1"/>
    </source>
</evidence>
<dbReference type="Proteomes" id="UP000886998">
    <property type="component" value="Unassembled WGS sequence"/>
</dbReference>
<evidence type="ECO:0000313" key="2">
    <source>
        <dbReference type="Proteomes" id="UP000886998"/>
    </source>
</evidence>
<dbReference type="OrthoDB" id="6442453at2759"/>